<dbReference type="Gene3D" id="3.40.50.300">
    <property type="entry name" value="P-loop containing nucleotide triphosphate hydrolases"/>
    <property type="match status" value="2"/>
</dbReference>
<dbReference type="RefSeq" id="WP_192016958.1">
    <property type="nucleotide sequence ID" value="NZ_JACYTP010000012.1"/>
</dbReference>
<feature type="coiled-coil region" evidence="1">
    <location>
        <begin position="324"/>
        <end position="424"/>
    </location>
</feature>
<comment type="caution">
    <text evidence="4">The sequence shown here is derived from an EMBL/GenBank/DDBJ whole genome shotgun (WGS) entry which is preliminary data.</text>
</comment>
<dbReference type="InterPro" id="IPR038729">
    <property type="entry name" value="Rad50/SbcC_AAA"/>
</dbReference>
<dbReference type="Pfam" id="PF13476">
    <property type="entry name" value="AAA_23"/>
    <property type="match status" value="1"/>
</dbReference>
<sequence>MKILALRGENLASLQTQFEIDFANGRLGEAGLFAITGKTGAGKSSLLDAICLALYDRIPRLQSNKKNDAEIGRGDDENRIRANDVRSILSRGKAEAFSEVDFQANDGSRWRAHWQVRRARGNAEGRVQPSEQWLENLESGQRFAGKKQEVQLEIERLIGLTFEQFRRAVMLPQGEFAAFLKAASDERASLLERMTGGEIYGRLSVAAYERAREEKLKLQQLQEKLGDIALLSDDEKLVLNAQITALKTQLAELDARLAALSQHQQTLSTEKTLQERVAQSQQALTEAIAHSTQATPRTEYLAKLDTAQPARADFTLLTQSVQQIGRLQASLNDAQQALAQDQQQRLDADQAVVQARQSLEQAQQDWLLLEPRLKQAQMLDQQRQGLEQQHQLLVQDAQALQQQLEQEDREYRHQQSAQQQLQAQGQQLSKQLEDNRTLAAVAEQFQPVLDNLKQYLTAHRSLSRLRKDMQQGLQEQQAYRLNDSKLKQESEHLLTQRQQLEKQRTELNVDEVSAAQEQSQQAYRRHQQRLDDLRQAMAATQEWCGLLDQQGRLMQERQDLESARLQTEQKLQALVPELSLLSARAEESEYQFQQSQAVLQLSDYRSLLKQDEPCPLCGGLDHPYAASHPAVDSVLEQHNQRRQALAKQLQALEGERHHLAQLVPQYTQRLAVINDELASIAAVAAKMAVQAADCAKALHIEFTEQMPLASLREQLTAWQHEAGQLSPQLRQLQQQYESGQLHLRQARELEQQYQQVVQAENKLAHDIHQLAQAEAGRQARLTSLEEQCVEQQTLLGQRAETLNKQFGSEVWLEGLRQQGEEQYTLQLTRQAEDYLKCQQDLITTDKQLHALAPELAQRLTRIQNLQTQLAEAKNKQAALKSQLEQLWQERKALVGEQALTPIESQHKAVVEAARQSLSTSEQQQRQAGERHAATQSALNSTQQQLQEAQTAHSSVLQRWQSWHQKLGMSEQELMTLLSKDEAWLAEEKAALRVIEQAQAAAQTRLSEREQSLKDHQPSVDAAKAWLTAQGMAPEAERQSEHQAQWQADKQALEEQHFTQRQRVVQAEQAEQLAGTLTQQLQQQQASTELWLEMSELIGSANGNKFRTLAQGLTLQQLVLLANEHLQDLAPRYALQPVPGSPLALQVVDHDMGDEVRSVESLSGGESFLVSLALALALASLAADTRQLGSLFIDEGFGTLDPDSLEMALACLDALQADGRQIGVISHVGTLVERIGVQVAVEAMGGGRSRVRILG</sequence>
<dbReference type="InterPro" id="IPR027417">
    <property type="entry name" value="P-loop_NTPase"/>
</dbReference>
<keyword evidence="5" id="KW-1185">Reference proteome</keyword>
<feature type="coiled-coil region" evidence="1">
    <location>
        <begin position="635"/>
        <end position="662"/>
    </location>
</feature>
<evidence type="ECO:0000313" key="5">
    <source>
        <dbReference type="Proteomes" id="UP000649768"/>
    </source>
</evidence>
<feature type="coiled-coil region" evidence="1">
    <location>
        <begin position="729"/>
        <end position="766"/>
    </location>
</feature>
<proteinExistence type="predicted"/>
<evidence type="ECO:0000256" key="1">
    <source>
        <dbReference type="SAM" id="Coils"/>
    </source>
</evidence>
<protein>
    <submittedName>
        <fullName evidence="4">AAA family ATPase</fullName>
    </submittedName>
</protein>
<feature type="coiled-coil region" evidence="1">
    <location>
        <begin position="483"/>
        <end position="536"/>
    </location>
</feature>
<dbReference type="PANTHER" id="PTHR32114">
    <property type="entry name" value="ABC TRANSPORTER ABCH.3"/>
    <property type="match status" value="1"/>
</dbReference>
<dbReference type="Pfam" id="PF13558">
    <property type="entry name" value="SbcC_Walker_B"/>
    <property type="match status" value="1"/>
</dbReference>
<reference evidence="4 5" key="1">
    <citation type="submission" date="2020-09" db="EMBL/GenBank/DDBJ databases">
        <title>Photobacterium sp. CAU 1568 isolated from sand of Sido Beach.</title>
        <authorList>
            <person name="Kim W."/>
        </authorList>
    </citation>
    <scope>NUCLEOTIDE SEQUENCE [LARGE SCALE GENOMIC DNA]</scope>
    <source>
        <strain evidence="4 5">CAU 1568</strain>
    </source>
</reference>
<organism evidence="4 5">
    <name type="scientific">Photobacterium arenosum</name>
    <dbReference type="NCBI Taxonomy" id="2774143"/>
    <lineage>
        <taxon>Bacteria</taxon>
        <taxon>Pseudomonadati</taxon>
        <taxon>Pseudomonadota</taxon>
        <taxon>Gammaproteobacteria</taxon>
        <taxon>Vibrionales</taxon>
        <taxon>Vibrionaceae</taxon>
        <taxon>Photobacterium</taxon>
    </lineage>
</organism>
<dbReference type="SUPFAM" id="SSF52540">
    <property type="entry name" value="P-loop containing nucleoside triphosphate hydrolases"/>
    <property type="match status" value="2"/>
</dbReference>
<dbReference type="Proteomes" id="UP000649768">
    <property type="component" value="Unassembled WGS sequence"/>
</dbReference>
<evidence type="ECO:0000259" key="3">
    <source>
        <dbReference type="Pfam" id="PF13476"/>
    </source>
</evidence>
<evidence type="ECO:0000256" key="2">
    <source>
        <dbReference type="SAM" id="MobiDB-lite"/>
    </source>
</evidence>
<feature type="compositionally biased region" description="Polar residues" evidence="2">
    <location>
        <begin position="915"/>
        <end position="926"/>
    </location>
</feature>
<name>A0ABR9BPZ2_9GAMM</name>
<feature type="compositionally biased region" description="Polar residues" evidence="2">
    <location>
        <begin position="933"/>
        <end position="946"/>
    </location>
</feature>
<feature type="coiled-coil region" evidence="1">
    <location>
        <begin position="855"/>
        <end position="889"/>
    </location>
</feature>
<feature type="coiled-coil region" evidence="1">
    <location>
        <begin position="204"/>
        <end position="263"/>
    </location>
</feature>
<evidence type="ECO:0000313" key="4">
    <source>
        <dbReference type="EMBL" id="MBD8514309.1"/>
    </source>
</evidence>
<dbReference type="EMBL" id="JACYTP010000012">
    <property type="protein sequence ID" value="MBD8514309.1"/>
    <property type="molecule type" value="Genomic_DNA"/>
</dbReference>
<keyword evidence="1" id="KW-0175">Coiled coil</keyword>
<dbReference type="PANTHER" id="PTHR32114:SF2">
    <property type="entry name" value="ABC TRANSPORTER ABCH.3"/>
    <property type="match status" value="1"/>
</dbReference>
<feature type="coiled-coil region" evidence="1">
    <location>
        <begin position="1035"/>
        <end position="1086"/>
    </location>
</feature>
<feature type="region of interest" description="Disordered" evidence="2">
    <location>
        <begin position="913"/>
        <end position="946"/>
    </location>
</feature>
<feature type="domain" description="Rad50/SbcC-type AAA" evidence="3">
    <location>
        <begin position="6"/>
        <end position="256"/>
    </location>
</feature>
<accession>A0ABR9BPZ2</accession>
<gene>
    <name evidence="4" type="ORF">IFO68_16625</name>
</gene>